<dbReference type="GO" id="GO:0016491">
    <property type="term" value="F:oxidoreductase activity"/>
    <property type="evidence" value="ECO:0007669"/>
    <property type="project" value="UniProtKB-KW"/>
</dbReference>
<evidence type="ECO:0000313" key="6">
    <source>
        <dbReference type="Proteomes" id="UP000478837"/>
    </source>
</evidence>
<name>A0A6L9MPG0_9ALTE</name>
<comment type="caution">
    <text evidence="5">The sequence shown here is derived from an EMBL/GenBank/DDBJ whole genome shotgun (WGS) entry which is preliminary data.</text>
</comment>
<keyword evidence="3" id="KW-0560">Oxidoreductase</keyword>
<evidence type="ECO:0000313" key="5">
    <source>
        <dbReference type="EMBL" id="NDW19917.1"/>
    </source>
</evidence>
<evidence type="ECO:0000256" key="4">
    <source>
        <dbReference type="RuleBase" id="RU000363"/>
    </source>
</evidence>
<evidence type="ECO:0000256" key="1">
    <source>
        <dbReference type="ARBA" id="ARBA00006484"/>
    </source>
</evidence>
<organism evidence="5 6">
    <name type="scientific">Alteromonas hispanica</name>
    <dbReference type="NCBI Taxonomy" id="315421"/>
    <lineage>
        <taxon>Bacteria</taxon>
        <taxon>Pseudomonadati</taxon>
        <taxon>Pseudomonadota</taxon>
        <taxon>Gammaproteobacteria</taxon>
        <taxon>Alteromonadales</taxon>
        <taxon>Alteromonadaceae</taxon>
        <taxon>Alteromonas/Salinimonas group</taxon>
        <taxon>Alteromonas</taxon>
    </lineage>
</organism>
<dbReference type="AlphaFoldDB" id="A0A6L9MPG0"/>
<dbReference type="PRINTS" id="PR00081">
    <property type="entry name" value="GDHRDH"/>
</dbReference>
<dbReference type="InterPro" id="IPR002347">
    <property type="entry name" value="SDR_fam"/>
</dbReference>
<evidence type="ECO:0000256" key="3">
    <source>
        <dbReference type="ARBA" id="ARBA00023002"/>
    </source>
</evidence>
<dbReference type="Gene3D" id="3.40.50.720">
    <property type="entry name" value="NAD(P)-binding Rossmann-like Domain"/>
    <property type="match status" value="1"/>
</dbReference>
<dbReference type="PANTHER" id="PTHR43963:SF6">
    <property type="entry name" value="CHAIN DEHYDROGENASE FAMILY PROTEIN, PUTATIVE (AFU_ORTHOLOGUE AFUA_3G15350)-RELATED"/>
    <property type="match status" value="1"/>
</dbReference>
<keyword evidence="2" id="KW-0521">NADP</keyword>
<sequence length="234" mass="25322">MTKNVLVTGGNRGVGLEIVKGMLSEGYKVLMACRDEDAGEEAKKDIVGGDLHVIEMPLDNESAIVDAFTRAEAVFGPIDILINNAGVLDDTSWDEVTSESFNASMQVNVYAPLTLIQQTLPKMIERGFGRIINVSSSYGSFNESLAGPFSYAISKAAVNALTVKMASVVEKAKEEKELDVAVNSMTPGWVHTRMGGKNAPKTPEEGADTAIWLATMESDVPNGKFFKERKEIAW</sequence>
<dbReference type="RefSeq" id="WP_163109037.1">
    <property type="nucleotide sequence ID" value="NZ_JAAAWP010000001.1"/>
</dbReference>
<keyword evidence="6" id="KW-1185">Reference proteome</keyword>
<accession>A0A6L9MPG0</accession>
<dbReference type="PRINTS" id="PR00080">
    <property type="entry name" value="SDRFAMILY"/>
</dbReference>
<dbReference type="EMBL" id="JAAAWP010000001">
    <property type="protein sequence ID" value="NDW19917.1"/>
    <property type="molecule type" value="Genomic_DNA"/>
</dbReference>
<comment type="similarity">
    <text evidence="1 4">Belongs to the short-chain dehydrogenases/reductases (SDR) family.</text>
</comment>
<protein>
    <submittedName>
        <fullName evidence="5">SDR family NAD(P)-dependent oxidoreductase</fullName>
    </submittedName>
</protein>
<dbReference type="InterPro" id="IPR036291">
    <property type="entry name" value="NAD(P)-bd_dom_sf"/>
</dbReference>
<gene>
    <name evidence="5" type="ORF">GTW09_00020</name>
</gene>
<evidence type="ECO:0000256" key="2">
    <source>
        <dbReference type="ARBA" id="ARBA00022857"/>
    </source>
</evidence>
<dbReference type="PANTHER" id="PTHR43963">
    <property type="entry name" value="CARBONYL REDUCTASE 1-RELATED"/>
    <property type="match status" value="1"/>
</dbReference>
<proteinExistence type="inferred from homology"/>
<dbReference type="Proteomes" id="UP000478837">
    <property type="component" value="Unassembled WGS sequence"/>
</dbReference>
<reference evidence="5 6" key="1">
    <citation type="submission" date="2020-01" db="EMBL/GenBank/DDBJ databases">
        <title>Genomes of bacteria type strains.</title>
        <authorList>
            <person name="Chen J."/>
            <person name="Zhu S."/>
            <person name="Yang J."/>
        </authorList>
    </citation>
    <scope>NUCLEOTIDE SEQUENCE [LARGE SCALE GENOMIC DNA]</scope>
    <source>
        <strain evidence="5 6">LMG 22958</strain>
    </source>
</reference>
<dbReference type="SUPFAM" id="SSF51735">
    <property type="entry name" value="NAD(P)-binding Rossmann-fold domains"/>
    <property type="match status" value="1"/>
</dbReference>
<dbReference type="Pfam" id="PF00106">
    <property type="entry name" value="adh_short"/>
    <property type="match status" value="1"/>
</dbReference>